<organism evidence="1 2">
    <name type="scientific">Cylicocyclus nassatus</name>
    <name type="common">Nematode worm</name>
    <dbReference type="NCBI Taxonomy" id="53992"/>
    <lineage>
        <taxon>Eukaryota</taxon>
        <taxon>Metazoa</taxon>
        <taxon>Ecdysozoa</taxon>
        <taxon>Nematoda</taxon>
        <taxon>Chromadorea</taxon>
        <taxon>Rhabditida</taxon>
        <taxon>Rhabditina</taxon>
        <taxon>Rhabditomorpha</taxon>
        <taxon>Strongyloidea</taxon>
        <taxon>Strongylidae</taxon>
        <taxon>Cylicocyclus</taxon>
    </lineage>
</organism>
<proteinExistence type="predicted"/>
<evidence type="ECO:0000313" key="2">
    <source>
        <dbReference type="Proteomes" id="UP001176961"/>
    </source>
</evidence>
<protein>
    <submittedName>
        <fullName evidence="1">Uncharacterized protein</fullName>
    </submittedName>
</protein>
<accession>A0AA36DQT1</accession>
<dbReference type="AlphaFoldDB" id="A0AA36DQT1"/>
<sequence length="137" mass="16173">MVSEPKNERSLLNYTAMHMSLSKYFEKFDCLQDKSLNCEKNADIRVPNEMVRLRLRSKADLRDQKAKPSQFEYIYQKCSAKSTTAKILDITVQYRFDRRSSYSIIYPPMIRPGGGRCSSRRNLFAYCRCLYKEKTKL</sequence>
<reference evidence="1" key="1">
    <citation type="submission" date="2023-07" db="EMBL/GenBank/DDBJ databases">
        <authorList>
            <consortium name="CYATHOMIX"/>
        </authorList>
    </citation>
    <scope>NUCLEOTIDE SEQUENCE</scope>
    <source>
        <strain evidence="1">N/A</strain>
    </source>
</reference>
<evidence type="ECO:0000313" key="1">
    <source>
        <dbReference type="EMBL" id="CAJ0592062.1"/>
    </source>
</evidence>
<gene>
    <name evidence="1" type="ORF">CYNAS_LOCUS4045</name>
</gene>
<name>A0AA36DQT1_CYLNA</name>
<dbReference type="Proteomes" id="UP001176961">
    <property type="component" value="Unassembled WGS sequence"/>
</dbReference>
<dbReference type="EMBL" id="CATQJL010000001">
    <property type="protein sequence ID" value="CAJ0592062.1"/>
    <property type="molecule type" value="Genomic_DNA"/>
</dbReference>
<comment type="caution">
    <text evidence="1">The sequence shown here is derived from an EMBL/GenBank/DDBJ whole genome shotgun (WGS) entry which is preliminary data.</text>
</comment>
<keyword evidence="2" id="KW-1185">Reference proteome</keyword>